<dbReference type="AlphaFoldDB" id="A0A137P8D8"/>
<gene>
    <name evidence="1" type="ORF">CONCODRAFT_151749</name>
</gene>
<reference evidence="1 2" key="1">
    <citation type="journal article" date="2015" name="Genome Biol. Evol.">
        <title>Phylogenomic analyses indicate that early fungi evolved digesting cell walls of algal ancestors of land plants.</title>
        <authorList>
            <person name="Chang Y."/>
            <person name="Wang S."/>
            <person name="Sekimoto S."/>
            <person name="Aerts A.L."/>
            <person name="Choi C."/>
            <person name="Clum A."/>
            <person name="LaButti K.M."/>
            <person name="Lindquist E.A."/>
            <person name="Yee Ngan C."/>
            <person name="Ohm R.A."/>
            <person name="Salamov A.A."/>
            <person name="Grigoriev I.V."/>
            <person name="Spatafora J.W."/>
            <person name="Berbee M.L."/>
        </authorList>
    </citation>
    <scope>NUCLEOTIDE SEQUENCE [LARGE SCALE GENOMIC DNA]</scope>
    <source>
        <strain evidence="1 2">NRRL 28638</strain>
    </source>
</reference>
<dbReference type="EMBL" id="KQ964479">
    <property type="protein sequence ID" value="KXN71265.1"/>
    <property type="molecule type" value="Genomic_DNA"/>
</dbReference>
<protein>
    <submittedName>
        <fullName evidence="1">Uncharacterized protein</fullName>
    </submittedName>
</protein>
<evidence type="ECO:0000313" key="2">
    <source>
        <dbReference type="Proteomes" id="UP000070444"/>
    </source>
</evidence>
<accession>A0A137P8D8</accession>
<sequence length="602" mass="71143">MSLIRVQRINKIRLNRLLINTLNYSTQNKVDKKPTFKFSVNDPNADLLEWVTKSNSSPSAPLLPWYTIQLNIKEKLEKKEYFDLFLYIDNLISTPDLSKNTLKLTLEHPGLQEMINHLVFPYIKQELTNFSIKLLKLGHFPLNWKLSTIALRGLIAQKDTELIWKLFELSRVEINLNKLEINEEFYNFLLGYFSHSPSEKYFELVEFLRHHGLESKWYYKSLWQFYSKANNLEAYDLDHLQIEISESDVESLMNETLAYFKLNQKDLDKAPDGSMIVYIIQTYLRFCNNTGGSYITSIINKCLDLPPSLNDSLISLFNQNSSAKNIDEFENFLNYSKISNQQKLAILKPILNHIYETNIERDLPYLDFVDYLKGKEYSYPVYCLLTKLLIKLNKSKDFHLFTKLMQREYYKDLDRPQLMTIIKGYDKFSNYYQVDHYYSLMVKKFGQENVPHNIALMYMNSLRRTLNLDKLVSYYENTYLRHYSRDLQSSQILGFTCMRLGDLNKLDKILIDPLLNESTPSLTLLTPLLQYRFYLCINQQLLMDSLKTLEKMFNLGVLPNYKIIQLIKIHLKPVTIFQSKLAEWDKLYGSNLVFRGFKNSLK</sequence>
<keyword evidence="2" id="KW-1185">Reference proteome</keyword>
<proteinExistence type="predicted"/>
<name>A0A137P8D8_CONC2</name>
<dbReference type="Proteomes" id="UP000070444">
    <property type="component" value="Unassembled WGS sequence"/>
</dbReference>
<organism evidence="1 2">
    <name type="scientific">Conidiobolus coronatus (strain ATCC 28846 / CBS 209.66 / NRRL 28638)</name>
    <name type="common">Delacroixia coronata</name>
    <dbReference type="NCBI Taxonomy" id="796925"/>
    <lineage>
        <taxon>Eukaryota</taxon>
        <taxon>Fungi</taxon>
        <taxon>Fungi incertae sedis</taxon>
        <taxon>Zoopagomycota</taxon>
        <taxon>Entomophthoromycotina</taxon>
        <taxon>Entomophthoromycetes</taxon>
        <taxon>Entomophthorales</taxon>
        <taxon>Ancylistaceae</taxon>
        <taxon>Conidiobolus</taxon>
    </lineage>
</organism>
<evidence type="ECO:0000313" key="1">
    <source>
        <dbReference type="EMBL" id="KXN71265.1"/>
    </source>
</evidence>